<dbReference type="FunFam" id="1.10.510.10:FF:001023">
    <property type="entry name" value="Os07g0541700 protein"/>
    <property type="match status" value="2"/>
</dbReference>
<keyword evidence="6" id="KW-0723">Serine/threonine-protein kinase</keyword>
<dbReference type="GO" id="GO:0004674">
    <property type="term" value="F:protein serine/threonine kinase activity"/>
    <property type="evidence" value="ECO:0007669"/>
    <property type="project" value="UniProtKB-KW"/>
</dbReference>
<dbReference type="Pfam" id="PF03828">
    <property type="entry name" value="PAP_assoc"/>
    <property type="match status" value="1"/>
</dbReference>
<keyword evidence="12" id="KW-0460">Magnesium</keyword>
<comment type="cofactor">
    <cofactor evidence="1">
        <name>Mn(2+)</name>
        <dbReference type="ChEBI" id="CHEBI:29035"/>
    </cofactor>
</comment>
<feature type="region of interest" description="Disordered" evidence="17">
    <location>
        <begin position="1598"/>
        <end position="1672"/>
    </location>
</feature>
<evidence type="ECO:0000256" key="17">
    <source>
        <dbReference type="SAM" id="MobiDB-lite"/>
    </source>
</evidence>
<dbReference type="CDD" id="cd05402">
    <property type="entry name" value="NT_PAP_TUTase"/>
    <property type="match status" value="1"/>
</dbReference>
<keyword evidence="9 16" id="KW-0547">Nucleotide-binding</keyword>
<evidence type="ECO:0000256" key="16">
    <source>
        <dbReference type="PROSITE-ProRule" id="PRU10141"/>
    </source>
</evidence>
<sequence length="2030" mass="223213">MPSRPSPPVHNRLQTLPVILTGSLALTGALLVLLTILLYRKLSRNRTAPSDASPQHYQCRRFSYSQLRRATNSFSDSSQLGHGGFGTVYKADLPSGVSLAVKVMDSSAGALQGEREFHNELSLSSRLASSPHVVSLLGFSSDRRNRRLVLVYELMPNRSLQEALLGALKCEELMDWRKRFEIATDVAKGIEFLHHRCDPPIIHGDVKPSNVLLDSDFKAKIGDFGLARVKSEALALVSGGGDETRILIEEDDDGKRKEDDNGSIREECESVITLFEEGNAVSFSPENGIGASPGVGSVVSPENCGSSVFTASPGPALIPSPENCAVTSPATENGCGSSVCTASPGGGLIQSPENCAVSVLTASPGQALIPSPENCDVTSPGGASPEQMSVESGGKQKVGSRRDWWWKQDNNGGSRGVVESGSVKDYVMEWIGSEIKKDNKEWIKNGDGSASSSVSKKKKKKRKPREWWKEEFCEELTRKKRKKKKKNKRGLSSISSIESWFHRDNDDEQSHNPTKRKKRNSIDWWVDGLSGDLKSVKKQSQDSGLWCDVNVQKSGGVSSTPSMRGTVCYIAPECGGGGGGGVLSEKCDVYSFGVLLLVLVSGRRPLQVTASPMSEFERANLISWAKQLACHGNLLELVDKSIHSLEKEQAVLCVTIALLCLQRSPVKRPTMKEITLPVILTGSLALTGALLVLLTILLYRKLSRNRTAPSDASPQHYQCRRFSYSQLRRATNSFSDSSQLGHGGFGTVYKADLPSGVSLAVKVMDSSAGALQGEREFHNELSLSSRLASSPHVVSLLGFSSDRRNRRLVLVYELMPNRSLQEALLGPLKCEELMDWRKRFEIATDVAKGIEFLHHRCDPPIIHGDVKPSNVLLDSDFKAKIGDFGLARVKSEALVSGGGDETRILIEEDDDGKRNEDDNGSILEECESVITLFEEGNAVNFSPENDCGSSVFTASPGGGLIQSPDNCDVSVLMETSPGAPLIPSPENCAVSVLTASPGQALIPSPENCDVTSPGGASPEQMSVESGGKQKVGSRRDWWWKQDNNCGSRGVVESGSVKDYVMEWIGSEIKKDNKEWIKNGDGSASSSVSKKKKKRKPREWWKEEFCEELTRKKRKKKKKNKRGLSSISSIESWFHRDNDDERSHNRTKRKKRNSIDWWVDGLSGDLKSVKKQSQDSGLWCDVNVQKSGGVSSTPSMRGTVCYIAPECGGGGGGGVLSEKCDVYSFGVLLLVLVSGRRPLQVTASPMSEFERANLISWAKQLACHGNLLELVDKSIHSLEKEQAVLCVTIALLCLQRSPVKRPTMKEIVEMLTAIAAVGPTVNSNWASSGTPPWPHASSPPNLLGFPQFQQNPFPSNQFDGNQRLSGEDGYRLGFNGAVNHHSIQQQPQRLVFGSFSGDATQSGFLNSSKDPNFSHPGSIGRGNWGPIGNNGRGSSSKSTPPPPGFSSNLRAWDRDLLSRDADRGMLMGTSQTSHDGRGMMGYHDDRGMMSSSHDGRGMMGCSLRNHDDRGMMGGFQRSYDGRGMMGGSQRNHDNAKGEHPKVWDDDLSAENDRLRRLSIQNEGRFNLTQQVDHPGPPMGKSLHSVSAADAQDSFSMLSKEARGGGQYRGEVGQLSKGKREGNGEFGPAEGETEGFGEDIVESVLLEDETDDKDAKDEKKASRTSREKESRMDTRGQWLLGQRLRMVKRYMACRNDIHRHDAPFIAVFKSLIPAEEELEKQKQLMAKLDNLVAKEWPNAKLYLYGSCANSFGFPKSDIDVCLAIDDDDVNKSEILLKLADSLESDNFQNVQALTRARVPIVKLMDPVTGISCDICINNVLAVVNTKLLRDYSMIDGRLRQLAFIVKHWAKSRKVNETYQGTLSSYAYVLMCIHYLQQRSPPILPCLQEMEPTYSVRVDNIQCAYFDNVGRLSTFGSGNRETIAELVWGFFNYWAYGHDYANTVVSVRTGSILGKREKDWTRRVGNDRHLICIEDPFETSHDLGRVVDKFSIRVLREEFERAAKIMHQDPNPCAKLFEPYVPGDDNSNGQGHN</sequence>
<comment type="caution">
    <text evidence="20">The sequence shown here is derived from an EMBL/GenBank/DDBJ whole genome shotgun (WGS) entry which is preliminary data.</text>
</comment>
<dbReference type="InterPro" id="IPR017441">
    <property type="entry name" value="Protein_kinase_ATP_BS"/>
</dbReference>
<dbReference type="PANTHER" id="PTHR46821">
    <property type="entry name" value="OS07G0586332 PROTEIN"/>
    <property type="match status" value="1"/>
</dbReference>
<feature type="region of interest" description="Disordered" evidence="17">
    <location>
        <begin position="442"/>
        <end position="461"/>
    </location>
</feature>
<dbReference type="Gene3D" id="1.10.1410.10">
    <property type="match status" value="1"/>
</dbReference>
<dbReference type="GO" id="GO:0010628">
    <property type="term" value="P:positive regulation of gene expression"/>
    <property type="evidence" value="ECO:0007669"/>
    <property type="project" value="UniProtKB-ARBA"/>
</dbReference>
<evidence type="ECO:0000256" key="5">
    <source>
        <dbReference type="ARBA" id="ARBA00022490"/>
    </source>
</evidence>
<feature type="compositionally biased region" description="Low complexity" evidence="17">
    <location>
        <begin position="1344"/>
        <end position="1357"/>
    </location>
</feature>
<feature type="region of interest" description="Disordered" evidence="17">
    <location>
        <begin position="1524"/>
        <end position="1543"/>
    </location>
</feature>
<evidence type="ECO:0000256" key="6">
    <source>
        <dbReference type="ARBA" id="ARBA00022527"/>
    </source>
</evidence>
<protein>
    <recommendedName>
        <fullName evidence="19">Protein kinase domain-containing protein</fullName>
    </recommendedName>
</protein>
<evidence type="ECO:0000313" key="20">
    <source>
        <dbReference type="EMBL" id="KAF2567372.1"/>
    </source>
</evidence>
<feature type="domain" description="Protein kinase" evidence="19">
    <location>
        <begin position="74"/>
        <end position="679"/>
    </location>
</feature>
<evidence type="ECO:0000256" key="3">
    <source>
        <dbReference type="ARBA" id="ARBA00004496"/>
    </source>
</evidence>
<dbReference type="InterPro" id="IPR000719">
    <property type="entry name" value="Prot_kinase_dom"/>
</dbReference>
<evidence type="ECO:0000256" key="15">
    <source>
        <dbReference type="ARBA" id="ARBA00049105"/>
    </source>
</evidence>
<evidence type="ECO:0000313" key="21">
    <source>
        <dbReference type="Proteomes" id="UP000712281"/>
    </source>
</evidence>
<dbReference type="SUPFAM" id="SSF81631">
    <property type="entry name" value="PAP/OAS1 substrate-binding domain"/>
    <property type="match status" value="1"/>
</dbReference>
<feature type="compositionally biased region" description="Acidic residues" evidence="17">
    <location>
        <begin position="1629"/>
        <end position="1650"/>
    </location>
</feature>
<dbReference type="Gene3D" id="1.10.510.10">
    <property type="entry name" value="Transferase(Phosphotransferase) domain 1"/>
    <property type="match status" value="4"/>
</dbReference>
<feature type="region of interest" description="Disordered" evidence="17">
    <location>
        <begin position="1002"/>
        <end position="1032"/>
    </location>
</feature>
<dbReference type="Gene3D" id="3.30.200.20">
    <property type="entry name" value="Phosphorylase Kinase, domain 1"/>
    <property type="match status" value="2"/>
</dbReference>
<name>A0A8S9IDV1_BRACR</name>
<feature type="region of interest" description="Disordered" evidence="17">
    <location>
        <begin position="370"/>
        <end position="419"/>
    </location>
</feature>
<comment type="catalytic activity">
    <reaction evidence="14">
        <text>L-seryl-[protein] + ATP = O-phospho-L-seryl-[protein] + ADP + H(+)</text>
        <dbReference type="Rhea" id="RHEA:17989"/>
        <dbReference type="Rhea" id="RHEA-COMP:9863"/>
        <dbReference type="Rhea" id="RHEA-COMP:11604"/>
        <dbReference type="ChEBI" id="CHEBI:15378"/>
        <dbReference type="ChEBI" id="CHEBI:29999"/>
        <dbReference type="ChEBI" id="CHEBI:30616"/>
        <dbReference type="ChEBI" id="CHEBI:83421"/>
        <dbReference type="ChEBI" id="CHEBI:456216"/>
        <dbReference type="EC" id="2.7.11.1"/>
    </reaction>
</comment>
<dbReference type="SMART" id="SM00220">
    <property type="entry name" value="S_TKc"/>
    <property type="match status" value="2"/>
</dbReference>
<comment type="cofactor">
    <cofactor evidence="2">
        <name>Mg(2+)</name>
        <dbReference type="ChEBI" id="CHEBI:18420"/>
    </cofactor>
</comment>
<feature type="region of interest" description="Disordered" evidence="17">
    <location>
        <begin position="1565"/>
        <end position="1584"/>
    </location>
</feature>
<dbReference type="Pfam" id="PF22600">
    <property type="entry name" value="MTPAP-like_central"/>
    <property type="match status" value="1"/>
</dbReference>
<keyword evidence="10" id="KW-0418">Kinase</keyword>
<dbReference type="Gene3D" id="3.30.460.10">
    <property type="entry name" value="Beta Polymerase, domain 2"/>
    <property type="match status" value="1"/>
</dbReference>
<feature type="compositionally biased region" description="Basic and acidic residues" evidence="17">
    <location>
        <begin position="1529"/>
        <end position="1543"/>
    </location>
</feature>
<evidence type="ECO:0000256" key="12">
    <source>
        <dbReference type="ARBA" id="ARBA00022842"/>
    </source>
</evidence>
<feature type="compositionally biased region" description="Gly residues" evidence="17">
    <location>
        <begin position="1418"/>
        <end position="1430"/>
    </location>
</feature>
<keyword evidence="5" id="KW-0963">Cytoplasm</keyword>
<evidence type="ECO:0000256" key="14">
    <source>
        <dbReference type="ARBA" id="ARBA00048679"/>
    </source>
</evidence>
<keyword evidence="7" id="KW-0808">Transferase</keyword>
<comment type="catalytic activity">
    <reaction evidence="15">
        <text>RNA(n) + UTP = RNA(n)-3'-uridine ribonucleotide + diphosphate</text>
        <dbReference type="Rhea" id="RHEA:14785"/>
        <dbReference type="Rhea" id="RHEA-COMP:14527"/>
        <dbReference type="Rhea" id="RHEA-COMP:17348"/>
        <dbReference type="ChEBI" id="CHEBI:33019"/>
        <dbReference type="ChEBI" id="CHEBI:46398"/>
        <dbReference type="ChEBI" id="CHEBI:140395"/>
        <dbReference type="ChEBI" id="CHEBI:173116"/>
        <dbReference type="EC" id="2.7.7.52"/>
    </reaction>
</comment>
<evidence type="ECO:0000256" key="2">
    <source>
        <dbReference type="ARBA" id="ARBA00001946"/>
    </source>
</evidence>
<keyword evidence="8" id="KW-0479">Metal-binding</keyword>
<dbReference type="SUPFAM" id="SSF81301">
    <property type="entry name" value="Nucleotidyltransferase"/>
    <property type="match status" value="1"/>
</dbReference>
<feature type="domain" description="Protein kinase" evidence="19">
    <location>
        <begin position="734"/>
        <end position="1313"/>
    </location>
</feature>
<dbReference type="GO" id="GO:0050265">
    <property type="term" value="F:RNA uridylyltransferase activity"/>
    <property type="evidence" value="ECO:0007669"/>
    <property type="project" value="UniProtKB-EC"/>
</dbReference>
<evidence type="ECO:0000256" key="1">
    <source>
        <dbReference type="ARBA" id="ARBA00001936"/>
    </source>
</evidence>
<comment type="subcellular location">
    <subcellularLocation>
        <location evidence="3">Cytoplasm</location>
    </subcellularLocation>
</comment>
<dbReference type="GO" id="GO:0005524">
    <property type="term" value="F:ATP binding"/>
    <property type="evidence" value="ECO:0007669"/>
    <property type="project" value="UniProtKB-UniRule"/>
</dbReference>
<feature type="binding site" evidence="16">
    <location>
        <position position="762"/>
    </location>
    <ligand>
        <name>ATP</name>
        <dbReference type="ChEBI" id="CHEBI:30616"/>
    </ligand>
</feature>
<dbReference type="PROSITE" id="PS50011">
    <property type="entry name" value="PROTEIN_KINASE_DOM"/>
    <property type="match status" value="2"/>
</dbReference>
<dbReference type="PROSITE" id="PS00108">
    <property type="entry name" value="PROTEIN_KINASE_ST"/>
    <property type="match status" value="2"/>
</dbReference>
<evidence type="ECO:0000256" key="11">
    <source>
        <dbReference type="ARBA" id="ARBA00022840"/>
    </source>
</evidence>
<dbReference type="PANTHER" id="PTHR46821:SF2">
    <property type="entry name" value="OS03G0251700 PROTEIN"/>
    <property type="match status" value="1"/>
</dbReference>
<keyword evidence="18" id="KW-1133">Transmembrane helix</keyword>
<evidence type="ECO:0000256" key="18">
    <source>
        <dbReference type="SAM" id="Phobius"/>
    </source>
</evidence>
<dbReference type="InterPro" id="IPR008271">
    <property type="entry name" value="Ser/Thr_kinase_AS"/>
</dbReference>
<comment type="similarity">
    <text evidence="4">Belongs to the DNA polymerase type-B-like family.</text>
</comment>
<dbReference type="PROSITE" id="PS00107">
    <property type="entry name" value="PROTEIN_KINASE_ATP"/>
    <property type="match status" value="2"/>
</dbReference>
<keyword evidence="11 16" id="KW-0067">ATP-binding</keyword>
<evidence type="ECO:0000259" key="19">
    <source>
        <dbReference type="PROSITE" id="PS50011"/>
    </source>
</evidence>
<dbReference type="InterPro" id="IPR054708">
    <property type="entry name" value="MTPAP-like_central"/>
</dbReference>
<dbReference type="GO" id="GO:0000956">
    <property type="term" value="P:nuclear-transcribed mRNA catabolic process"/>
    <property type="evidence" value="ECO:0007669"/>
    <property type="project" value="UniProtKB-ARBA"/>
</dbReference>
<dbReference type="GO" id="GO:0061157">
    <property type="term" value="P:mRNA destabilization"/>
    <property type="evidence" value="ECO:0007669"/>
    <property type="project" value="UniProtKB-ARBA"/>
</dbReference>
<dbReference type="InterPro" id="IPR002058">
    <property type="entry name" value="PAP_assoc"/>
</dbReference>
<dbReference type="GO" id="GO:0046872">
    <property type="term" value="F:metal ion binding"/>
    <property type="evidence" value="ECO:0007669"/>
    <property type="project" value="UniProtKB-KW"/>
</dbReference>
<comment type="catalytic activity">
    <reaction evidence="13">
        <text>L-threonyl-[protein] + ATP = O-phospho-L-threonyl-[protein] + ADP + H(+)</text>
        <dbReference type="Rhea" id="RHEA:46608"/>
        <dbReference type="Rhea" id="RHEA-COMP:11060"/>
        <dbReference type="Rhea" id="RHEA-COMP:11605"/>
        <dbReference type="ChEBI" id="CHEBI:15378"/>
        <dbReference type="ChEBI" id="CHEBI:30013"/>
        <dbReference type="ChEBI" id="CHEBI:30616"/>
        <dbReference type="ChEBI" id="CHEBI:61977"/>
        <dbReference type="ChEBI" id="CHEBI:456216"/>
        <dbReference type="EC" id="2.7.11.1"/>
    </reaction>
</comment>
<dbReference type="FunFam" id="1.10.1410.10:FF:000018">
    <property type="entry name" value="Terminal uridylyltransferase cid1"/>
    <property type="match status" value="1"/>
</dbReference>
<evidence type="ECO:0000256" key="8">
    <source>
        <dbReference type="ARBA" id="ARBA00022723"/>
    </source>
</evidence>
<dbReference type="InterPro" id="IPR011009">
    <property type="entry name" value="Kinase-like_dom_sf"/>
</dbReference>
<dbReference type="Pfam" id="PF00069">
    <property type="entry name" value="Pkinase"/>
    <property type="match status" value="2"/>
</dbReference>
<dbReference type="Proteomes" id="UP000712281">
    <property type="component" value="Unassembled WGS sequence"/>
</dbReference>
<keyword evidence="18" id="KW-0472">Membrane</keyword>
<feature type="transmembrane region" description="Helical" evidence="18">
    <location>
        <begin position="674"/>
        <end position="699"/>
    </location>
</feature>
<dbReference type="SUPFAM" id="SSF56112">
    <property type="entry name" value="Protein kinase-like (PK-like)"/>
    <property type="match status" value="2"/>
</dbReference>
<feature type="region of interest" description="Disordered" evidence="17">
    <location>
        <begin position="1324"/>
        <end position="1365"/>
    </location>
</feature>
<dbReference type="GO" id="GO:0005737">
    <property type="term" value="C:cytoplasm"/>
    <property type="evidence" value="ECO:0007669"/>
    <property type="project" value="UniProtKB-SubCell"/>
</dbReference>
<dbReference type="FunFam" id="3.30.460.10:FF:000067">
    <property type="entry name" value="Terminal uridylyltransferase cid1"/>
    <property type="match status" value="1"/>
</dbReference>
<evidence type="ECO:0000256" key="10">
    <source>
        <dbReference type="ARBA" id="ARBA00022777"/>
    </source>
</evidence>
<feature type="transmembrane region" description="Helical" evidence="18">
    <location>
        <begin position="16"/>
        <end position="39"/>
    </location>
</feature>
<gene>
    <name evidence="20" type="ORF">F2Q68_00028439</name>
</gene>
<evidence type="ECO:0000256" key="4">
    <source>
        <dbReference type="ARBA" id="ARBA00008593"/>
    </source>
</evidence>
<feature type="compositionally biased region" description="Basic and acidic residues" evidence="17">
    <location>
        <begin position="1651"/>
        <end position="1672"/>
    </location>
</feature>
<dbReference type="EMBL" id="QGKW02001911">
    <property type="protein sequence ID" value="KAF2567372.1"/>
    <property type="molecule type" value="Genomic_DNA"/>
</dbReference>
<reference evidence="20" key="1">
    <citation type="submission" date="2019-12" db="EMBL/GenBank/DDBJ databases">
        <title>Genome sequencing and annotation of Brassica cretica.</title>
        <authorList>
            <person name="Studholme D.J."/>
            <person name="Sarris P.F."/>
        </authorList>
    </citation>
    <scope>NUCLEOTIDE SEQUENCE</scope>
    <source>
        <strain evidence="20">PFS-001/15</strain>
        <tissue evidence="20">Leaf</tissue>
    </source>
</reference>
<evidence type="ECO:0000256" key="13">
    <source>
        <dbReference type="ARBA" id="ARBA00047899"/>
    </source>
</evidence>
<dbReference type="InterPro" id="IPR043519">
    <property type="entry name" value="NT_sf"/>
</dbReference>
<evidence type="ECO:0000256" key="9">
    <source>
        <dbReference type="ARBA" id="ARBA00022741"/>
    </source>
</evidence>
<feature type="compositionally biased region" description="Polar residues" evidence="17">
    <location>
        <begin position="1401"/>
        <end position="1410"/>
    </location>
</feature>
<feature type="binding site" evidence="16">
    <location>
        <position position="102"/>
    </location>
    <ligand>
        <name>ATP</name>
        <dbReference type="ChEBI" id="CHEBI:30616"/>
    </ligand>
</feature>
<keyword evidence="18" id="KW-0812">Transmembrane</keyword>
<proteinExistence type="inferred from homology"/>
<dbReference type="InterPro" id="IPR044576">
    <property type="entry name" value="At4g25390-like"/>
</dbReference>
<organism evidence="20 21">
    <name type="scientific">Brassica cretica</name>
    <name type="common">Mustard</name>
    <dbReference type="NCBI Taxonomy" id="69181"/>
    <lineage>
        <taxon>Eukaryota</taxon>
        <taxon>Viridiplantae</taxon>
        <taxon>Streptophyta</taxon>
        <taxon>Embryophyta</taxon>
        <taxon>Tracheophyta</taxon>
        <taxon>Spermatophyta</taxon>
        <taxon>Magnoliopsida</taxon>
        <taxon>eudicotyledons</taxon>
        <taxon>Gunneridae</taxon>
        <taxon>Pentapetalae</taxon>
        <taxon>rosids</taxon>
        <taxon>malvids</taxon>
        <taxon>Brassicales</taxon>
        <taxon>Brassicaceae</taxon>
        <taxon>Brassiceae</taxon>
        <taxon>Brassica</taxon>
    </lineage>
</organism>
<evidence type="ECO:0000256" key="7">
    <source>
        <dbReference type="ARBA" id="ARBA00022679"/>
    </source>
</evidence>
<accession>A0A8S9IDV1</accession>
<feature type="region of interest" description="Disordered" evidence="17">
    <location>
        <begin position="1401"/>
        <end position="1448"/>
    </location>
</feature>